<dbReference type="InterPro" id="IPR032710">
    <property type="entry name" value="NTF2-like_dom_sf"/>
</dbReference>
<dbReference type="RefSeq" id="WP_039334470.1">
    <property type="nucleotide sequence ID" value="NZ_JRVC01000010.1"/>
</dbReference>
<feature type="domain" description="SnoaL-like" evidence="1">
    <location>
        <begin position="2"/>
        <end position="123"/>
    </location>
</feature>
<dbReference type="PATRIC" id="fig|48936.3.peg.2265"/>
<evidence type="ECO:0000313" key="2">
    <source>
        <dbReference type="EMBL" id="KHS45995.1"/>
    </source>
</evidence>
<dbReference type="InterPro" id="IPR037401">
    <property type="entry name" value="SnoaL-like"/>
</dbReference>
<evidence type="ECO:0000313" key="3">
    <source>
        <dbReference type="Proteomes" id="UP000031338"/>
    </source>
</evidence>
<dbReference type="Proteomes" id="UP000031338">
    <property type="component" value="Unassembled WGS sequence"/>
</dbReference>
<accession>A0A0B9A9F9</accession>
<proteinExistence type="predicted"/>
<sequence>MSDLAALRRTAERYALGADRRDKALWREVLADDVEISGPGFSITGLEANLGSIDHLAHAFTMTRHMVHDMDVTVDGDTAQGETRSTAEHRIAAPDGDKLLVWAIRYQDQWRREQGTWRFNRRTLIVDWEELRAVSNPGGAA</sequence>
<comment type="caution">
    <text evidence="2">The sequence shown here is derived from an EMBL/GenBank/DDBJ whole genome shotgun (WGS) entry which is preliminary data.</text>
</comment>
<keyword evidence="3" id="KW-1185">Reference proteome</keyword>
<dbReference type="AlphaFoldDB" id="A0A0B9A9F9"/>
<reference evidence="2 3" key="1">
    <citation type="submission" date="2014-10" db="EMBL/GenBank/DDBJ databases">
        <title>Draft genome sequence of Novosphingobium subterraneum DSM 12447.</title>
        <authorList>
            <person name="Gan H.M."/>
            <person name="Gan H.Y."/>
            <person name="Savka M.A."/>
        </authorList>
    </citation>
    <scope>NUCLEOTIDE SEQUENCE [LARGE SCALE GENOMIC DNA]</scope>
    <source>
        <strain evidence="2 3">DSM 12447</strain>
    </source>
</reference>
<evidence type="ECO:0000259" key="1">
    <source>
        <dbReference type="Pfam" id="PF13577"/>
    </source>
</evidence>
<name>A0A0B9A9F9_9SPHN</name>
<dbReference type="EMBL" id="JRVC01000010">
    <property type="protein sequence ID" value="KHS45995.1"/>
    <property type="molecule type" value="Genomic_DNA"/>
</dbReference>
<protein>
    <recommendedName>
        <fullName evidence="1">SnoaL-like domain-containing protein</fullName>
    </recommendedName>
</protein>
<organism evidence="2 3">
    <name type="scientific">Novosphingobium subterraneum</name>
    <dbReference type="NCBI Taxonomy" id="48936"/>
    <lineage>
        <taxon>Bacteria</taxon>
        <taxon>Pseudomonadati</taxon>
        <taxon>Pseudomonadota</taxon>
        <taxon>Alphaproteobacteria</taxon>
        <taxon>Sphingomonadales</taxon>
        <taxon>Sphingomonadaceae</taxon>
        <taxon>Novosphingobium</taxon>
    </lineage>
</organism>
<dbReference type="SUPFAM" id="SSF54427">
    <property type="entry name" value="NTF2-like"/>
    <property type="match status" value="1"/>
</dbReference>
<dbReference type="Pfam" id="PF13577">
    <property type="entry name" value="SnoaL_4"/>
    <property type="match status" value="1"/>
</dbReference>
<dbReference type="Gene3D" id="3.10.450.50">
    <property type="match status" value="1"/>
</dbReference>
<dbReference type="STRING" id="48936.NJ75_02256"/>
<gene>
    <name evidence="2" type="ORF">NJ75_02256</name>
</gene>